<evidence type="ECO:0000259" key="9">
    <source>
        <dbReference type="Pfam" id="PF16134"/>
    </source>
</evidence>
<dbReference type="PANTHER" id="PTHR21597">
    <property type="entry name" value="THO2 PROTEIN"/>
    <property type="match status" value="1"/>
</dbReference>
<dbReference type="InterPro" id="IPR040007">
    <property type="entry name" value="Tho2"/>
</dbReference>
<feature type="compositionally biased region" description="Basic and acidic residues" evidence="6">
    <location>
        <begin position="2178"/>
        <end position="2189"/>
    </location>
</feature>
<feature type="compositionally biased region" description="Polar residues" evidence="6">
    <location>
        <begin position="1625"/>
        <end position="1645"/>
    </location>
</feature>
<feature type="region of interest" description="Disordered" evidence="6">
    <location>
        <begin position="1"/>
        <end position="94"/>
    </location>
</feature>
<dbReference type="GO" id="GO:0006406">
    <property type="term" value="P:mRNA export from nucleus"/>
    <property type="evidence" value="ECO:0007669"/>
    <property type="project" value="InterPro"/>
</dbReference>
<proteinExistence type="inferred from homology"/>
<feature type="compositionally biased region" description="Pro residues" evidence="6">
    <location>
        <begin position="1595"/>
        <end position="1608"/>
    </location>
</feature>
<dbReference type="Proteomes" id="UP001274830">
    <property type="component" value="Unassembled WGS sequence"/>
</dbReference>
<feature type="compositionally biased region" description="Basic and acidic residues" evidence="6">
    <location>
        <begin position="1806"/>
        <end position="1844"/>
    </location>
</feature>
<feature type="compositionally biased region" description="Basic and acidic residues" evidence="6">
    <location>
        <begin position="1674"/>
        <end position="1704"/>
    </location>
</feature>
<dbReference type="InterPro" id="IPR032302">
    <property type="entry name" value="THOC2_N"/>
</dbReference>
<feature type="compositionally biased region" description="Basic and acidic residues" evidence="6">
    <location>
        <begin position="1746"/>
        <end position="1757"/>
    </location>
</feature>
<dbReference type="Pfam" id="PF11732">
    <property type="entry name" value="Thoc2"/>
    <property type="match status" value="1"/>
</dbReference>
<feature type="compositionally biased region" description="Basic and acidic residues" evidence="6">
    <location>
        <begin position="502"/>
        <end position="522"/>
    </location>
</feature>
<feature type="region of interest" description="Disordered" evidence="6">
    <location>
        <begin position="502"/>
        <end position="575"/>
    </location>
</feature>
<evidence type="ECO:0000313" key="10">
    <source>
        <dbReference type="EMBL" id="KAK3673653.1"/>
    </source>
</evidence>
<evidence type="ECO:0000256" key="4">
    <source>
        <dbReference type="ARBA" id="ARBA00023242"/>
    </source>
</evidence>
<feature type="compositionally biased region" description="Basic and acidic residues" evidence="6">
    <location>
        <begin position="1852"/>
        <end position="1862"/>
    </location>
</feature>
<comment type="subcellular location">
    <subcellularLocation>
        <location evidence="1">Nucleus</location>
    </subcellularLocation>
</comment>
<dbReference type="GO" id="GO:0003729">
    <property type="term" value="F:mRNA binding"/>
    <property type="evidence" value="ECO:0007669"/>
    <property type="project" value="TreeGrafter"/>
</dbReference>
<dbReference type="InterPro" id="IPR021726">
    <property type="entry name" value="THO_THOC2_N"/>
</dbReference>
<feature type="compositionally biased region" description="Basic and acidic residues" evidence="6">
    <location>
        <begin position="2260"/>
        <end position="2280"/>
    </location>
</feature>
<evidence type="ECO:0000259" key="8">
    <source>
        <dbReference type="Pfam" id="PF11732"/>
    </source>
</evidence>
<feature type="compositionally biased region" description="Basic and acidic residues" evidence="6">
    <location>
        <begin position="2126"/>
        <end position="2145"/>
    </location>
</feature>
<evidence type="ECO:0000313" key="11">
    <source>
        <dbReference type="Proteomes" id="UP001274830"/>
    </source>
</evidence>
<comment type="caution">
    <text evidence="10">The sequence shown here is derived from an EMBL/GenBank/DDBJ whole genome shotgun (WGS) entry which is preliminary data.</text>
</comment>
<feature type="compositionally biased region" description="Basic and acidic residues" evidence="6">
    <location>
        <begin position="2299"/>
        <end position="2308"/>
    </location>
</feature>
<reference evidence="10" key="1">
    <citation type="submission" date="2023-07" db="EMBL/GenBank/DDBJ databases">
        <title>Black Yeasts Isolated from many extreme environments.</title>
        <authorList>
            <person name="Coleine C."/>
            <person name="Stajich J.E."/>
            <person name="Selbmann L."/>
        </authorList>
    </citation>
    <scope>NUCLEOTIDE SEQUENCE</scope>
    <source>
        <strain evidence="10">CCFEE 5485</strain>
    </source>
</reference>
<dbReference type="GO" id="GO:0000445">
    <property type="term" value="C:THO complex part of transcription export complex"/>
    <property type="evidence" value="ECO:0007669"/>
    <property type="project" value="TreeGrafter"/>
</dbReference>
<feature type="coiled-coil region" evidence="5">
    <location>
        <begin position="1218"/>
        <end position="1267"/>
    </location>
</feature>
<feature type="compositionally biased region" description="Low complexity" evidence="6">
    <location>
        <begin position="2002"/>
        <end position="2038"/>
    </location>
</feature>
<evidence type="ECO:0000256" key="2">
    <source>
        <dbReference type="ARBA" id="ARBA00007857"/>
    </source>
</evidence>
<feature type="compositionally biased region" description="Basic and acidic residues" evidence="6">
    <location>
        <begin position="2154"/>
        <end position="2171"/>
    </location>
</feature>
<dbReference type="PANTHER" id="PTHR21597:SF0">
    <property type="entry name" value="THO COMPLEX SUBUNIT 2"/>
    <property type="match status" value="1"/>
</dbReference>
<evidence type="ECO:0000259" key="7">
    <source>
        <dbReference type="Pfam" id="PF11262"/>
    </source>
</evidence>
<evidence type="ECO:0000256" key="5">
    <source>
        <dbReference type="SAM" id="Coils"/>
    </source>
</evidence>
<feature type="compositionally biased region" description="Low complexity" evidence="6">
    <location>
        <begin position="1609"/>
        <end position="1620"/>
    </location>
</feature>
<feature type="domain" description="THO complex subunitTHOC2 C-terminal" evidence="7">
    <location>
        <begin position="1196"/>
        <end position="1506"/>
    </location>
</feature>
<feature type="compositionally biased region" description="Basic and acidic residues" evidence="6">
    <location>
        <begin position="1649"/>
        <end position="1664"/>
    </location>
</feature>
<evidence type="ECO:0000256" key="1">
    <source>
        <dbReference type="ARBA" id="ARBA00004123"/>
    </source>
</evidence>
<dbReference type="InterPro" id="IPR021418">
    <property type="entry name" value="THO_THOC2_C"/>
</dbReference>
<name>A0AAE0WKZ8_9PEZI</name>
<evidence type="ECO:0000256" key="3">
    <source>
        <dbReference type="ARBA" id="ARBA00019596"/>
    </source>
</evidence>
<feature type="compositionally biased region" description="Basic and acidic residues" evidence="6">
    <location>
        <begin position="1719"/>
        <end position="1738"/>
    </location>
</feature>
<feature type="compositionally biased region" description="Gly residues" evidence="6">
    <location>
        <begin position="2311"/>
        <end position="2321"/>
    </location>
</feature>
<feature type="domain" description="THO complex subunitTHOC2 N-terminal" evidence="8">
    <location>
        <begin position="834"/>
        <end position="909"/>
    </location>
</feature>
<keyword evidence="4" id="KW-0539">Nucleus</keyword>
<sequence>MPPGSANKRKRPNDDAGRPSPHRPQDLSMAQRMGGPADNSPNAVPVAPRNGPAPTLAQPSTPQPAAEISRTNTPVPRNATPIPPPEEESRGPPAPYAYEYVTDEAVASWQESGKQMLLGRVGDVDEFIMSTLLQELLRASLDGRLDPSEAGMVVKQLVLEHQERLDGQDVLLNTIAMLEDADTKNPALLSLLAATGIDPDIVRQHLDIPLLTAVNLVRFSFERTRARKTTNLLYKQANFNLLREETEGYAKLLTEYFNIAEESNKTTDPDVAENAFHRIMALVGAFDLDVGRVLDITLDISANLLVKAYAFFIKFYRCSSWWPEGGNLDNVKWEDDGFDTFPAWALRGSGRLGPSEIEKSELAGMKHLRDEHFWQRVRESGLDAYFELGQKRIVDYGSIAEQLAEDLSTEIDGKGNNLMEAGRKRVNENRRYMRETKMLPPPGNPDAAQILGFKLRFYASPAREADDIMPDNLIHFSALLIKIGFISLRDLYPHLHPADDRMAEERDRLEKEKADKEAKERPGGGPNKLAMASALTDDSLPVSRSMRDKDRSGGATPKPGDKKDDSAADALPPPPNQKLGLLKALLALGAIPEALYILGRFPWLVDVDTSLPPYLLRIARHMLSLIAESVKPVSDRNGLGEAREQLSDTAAKSDGTMSFTPRPPKLPTKWLGLEEVLDKDGARYRYYYTEWADNMPVCQTMDDVFQLCNTFLGFLGVKIGRDTVIYSTLLRLARRSLTEDFSESNQSRWLELMRRLLIPALSLTKHNLSLTDEVYQLLMLFPVTTRYNLYAEWFTGRTSRVPDVKTAFDHNRAEVKDVLRRVSNENVKSQARALGKVSYSSPGVLMMFMINQLEQYSNMIPALVECTKYFPKLAYDVLTWCLINSLSGTGRNRIQEDGMLTSSWLQSLSLFVAALFSRYPSVSPSPVLQYLASELRNGDSTDLEMFEQVLGEMAGIRSDVEFNDAQVLAMAGGEHLQAHTMELLSDTRHTRKSQAKRLIRALTEPGLVGQMLVAIAQERQTYAHHESSANMPLKVLGNNLDKIQSVFAQYLDVLRTNLKPEEFDAAVPDVVSLIGDFGLQPAVAFMICRASITHRVLEHDEKKQQEMLELKKRRASQEKSQTNGDIEMVNSQADVESALVDEKPTVNGTASESAAVDVDENVTATSGVTTTQRSPWHSMLQPIIDDLPMVAQELQDRVSMPFFVTFWTLALTDVFVPNDAYRAAIKGIEEQVKELNRERATKGSFGRQVIDRQRAELSDKLKKLTSEPRARVALYQRTTNRLGLREKHHWFDRSRNKEDQIKRHDALLQECFLPRAMISSLDAQYSYTMLKSLHERGTPGFSTLVIFDQLFRKQTLAALIFQCTNLESQHLGRFLNELLKMLTGWHAKREDYDTRALGRHHKDKLPGFVIGPMDYSKQENWKFMDYELFRRQVYNWHINMSNALLACFESGEYMHIRNGIMVLKAVVGVFPQVTFLGNKLVSAVEKLSTEEERQDLKLMALSVLAPLRSRQKSWVMPQAFRLNENAKEEGSAGPEASELNAQAPEFKPKVNGDGGAGPEDGEVEDEKHAEKATAKQVPAAEKGDVQAKVQTAKPSPEPRAAPTPPPRQQPQASAAPSGPAMTRNLPASNESARPELSRQSSSQLPTRPPRPESRSDSRPAHEQKPLPPTPAARIDVRSSRRADDGYGRLDRPGEGRPGSRDHSPGRSRARTPPGMQRSHNRDERPREARDDSFSRRDGPAPPMHARAADTRDRHGERVNGSMGPPTAQAGPGPRSGHLNSVVSTPAASTPPRAPANNETMEQFRVNNERMRLIEQEEKGLARNPEPSRDQSHDRQRRDERDRRPQPPQQAEFARDQGRREQATELAPSGPKKGRLSRDSHQESSYGRLNQPAEPPSGPRPVNGQSGRGGRNFTAQPLQVDTRQNGSSASSPITSRPPESPAADRQLPRQPSHDRRSSGQFPNHQASAAPSAPASQAPTGEAGGVNPDRLRLINGGNESQAHASSSPISSAPPSGPRAAAGNRPPNGAPTGPSPVSAAPPSGPASERDRQVRGGQRGPISSINATLQGGGAAQQSPRGNGQDVSFRGASSRQGSIAVASSAGPPASFQATAPVQPPAEPSRRHEHPSRHDAGPASRPDSRAPEPRQDLFQSTRQADARDDSRSRRDEEDRGQRGSGQASRERVRPDDQPPRRPLPPQSMPEDRDKRNAGPPRDDRRPPRDERDRRSMPGPRGNDDARRDPQMPGPGSMGGPPSLGSNFPRRGGDFNHNHEPSRDGPDDGRRGAGSRNSGWPEEFNNRGPARREDDRRDMSGQQGGGPSGRGGMMQQELGGPQQHPDRKRRHDEQTGFDPKRRRSGR</sequence>
<feature type="compositionally biased region" description="Low complexity" evidence="6">
    <location>
        <begin position="1964"/>
        <end position="1977"/>
    </location>
</feature>
<feature type="compositionally biased region" description="Polar residues" evidence="6">
    <location>
        <begin position="2057"/>
        <end position="2092"/>
    </location>
</feature>
<dbReference type="RefSeq" id="XP_064690107.1">
    <property type="nucleotide sequence ID" value="XM_064842201.1"/>
</dbReference>
<organism evidence="10 11">
    <name type="scientific">Recurvomyces mirabilis</name>
    <dbReference type="NCBI Taxonomy" id="574656"/>
    <lineage>
        <taxon>Eukaryota</taxon>
        <taxon>Fungi</taxon>
        <taxon>Dikarya</taxon>
        <taxon>Ascomycota</taxon>
        <taxon>Pezizomycotina</taxon>
        <taxon>Dothideomycetes</taxon>
        <taxon>Dothideomycetidae</taxon>
        <taxon>Mycosphaerellales</taxon>
        <taxon>Teratosphaeriaceae</taxon>
        <taxon>Recurvomyces</taxon>
    </lineage>
</organism>
<dbReference type="Pfam" id="PF16134">
    <property type="entry name" value="THOC2_N"/>
    <property type="match status" value="1"/>
</dbReference>
<feature type="region of interest" description="Disordered" evidence="6">
    <location>
        <begin position="1525"/>
        <end position="2355"/>
    </location>
</feature>
<feature type="compositionally biased region" description="Basic and acidic residues" evidence="6">
    <location>
        <begin position="2199"/>
        <end position="2239"/>
    </location>
</feature>
<feature type="compositionally biased region" description="Polar residues" evidence="6">
    <location>
        <begin position="1912"/>
        <end position="1933"/>
    </location>
</feature>
<dbReference type="GO" id="GO:0006397">
    <property type="term" value="P:mRNA processing"/>
    <property type="evidence" value="ECO:0007669"/>
    <property type="project" value="InterPro"/>
</dbReference>
<accession>A0AAE0WKZ8</accession>
<comment type="similarity">
    <text evidence="2">Belongs to the THOC2 family.</text>
</comment>
<protein>
    <recommendedName>
        <fullName evidence="3">THO complex subunit 2</fullName>
    </recommendedName>
</protein>
<dbReference type="EMBL" id="JAUTXT010000024">
    <property type="protein sequence ID" value="KAK3673653.1"/>
    <property type="molecule type" value="Genomic_DNA"/>
</dbReference>
<keyword evidence="11" id="KW-1185">Reference proteome</keyword>
<gene>
    <name evidence="10" type="primary">RLR1</name>
    <name evidence="10" type="ORF">LTR78_006558</name>
</gene>
<dbReference type="GeneID" id="89966756"/>
<dbReference type="Pfam" id="PF11262">
    <property type="entry name" value="Tho2"/>
    <property type="match status" value="1"/>
</dbReference>
<feature type="domain" description="THO complex subunit 2 N-terminal" evidence="9">
    <location>
        <begin position="101"/>
        <end position="832"/>
    </location>
</feature>
<keyword evidence="5" id="KW-0175">Coiled coil</keyword>
<evidence type="ECO:0000256" key="6">
    <source>
        <dbReference type="SAM" id="MobiDB-lite"/>
    </source>
</evidence>